<dbReference type="InterPro" id="IPR052716">
    <property type="entry name" value="MOSC_domain"/>
</dbReference>
<proteinExistence type="predicted"/>
<gene>
    <name evidence="2" type="ORF">C5F48_15945</name>
</gene>
<dbReference type="RefSeq" id="WP_107664877.1">
    <property type="nucleotide sequence ID" value="NZ_PZKG01000086.1"/>
</dbReference>
<comment type="caution">
    <text evidence="2">The sequence shown here is derived from an EMBL/GenBank/DDBJ whole genome shotgun (WGS) entry which is preliminary data.</text>
</comment>
<dbReference type="EMBL" id="PZKG01000086">
    <property type="protein sequence ID" value="PTE20731.1"/>
    <property type="molecule type" value="Genomic_DNA"/>
</dbReference>
<evidence type="ECO:0000313" key="3">
    <source>
        <dbReference type="Proteomes" id="UP000241010"/>
    </source>
</evidence>
<organism evidence="2 3">
    <name type="scientific">Cereibacter changlensis JA139</name>
    <dbReference type="NCBI Taxonomy" id="1188249"/>
    <lineage>
        <taxon>Bacteria</taxon>
        <taxon>Pseudomonadati</taxon>
        <taxon>Pseudomonadota</taxon>
        <taxon>Alphaproteobacteria</taxon>
        <taxon>Rhodobacterales</taxon>
        <taxon>Paracoccaceae</taxon>
        <taxon>Cereibacter</taxon>
    </lineage>
</organism>
<dbReference type="PANTHER" id="PTHR36930:SF1">
    <property type="entry name" value="MOSC DOMAIN-CONTAINING PROTEIN"/>
    <property type="match status" value="1"/>
</dbReference>
<dbReference type="GO" id="GO:0003824">
    <property type="term" value="F:catalytic activity"/>
    <property type="evidence" value="ECO:0007669"/>
    <property type="project" value="InterPro"/>
</dbReference>
<dbReference type="InterPro" id="IPR011037">
    <property type="entry name" value="Pyrv_Knase-like_insert_dom_sf"/>
</dbReference>
<dbReference type="SUPFAM" id="SSF50800">
    <property type="entry name" value="PK beta-barrel domain-like"/>
    <property type="match status" value="1"/>
</dbReference>
<dbReference type="Pfam" id="PF03473">
    <property type="entry name" value="MOSC"/>
    <property type="match status" value="1"/>
</dbReference>
<name>A0A2T4JS37_9RHOB</name>
<dbReference type="PANTHER" id="PTHR36930">
    <property type="entry name" value="METAL-SULFUR CLUSTER BIOSYNTHESIS PROTEINS YUAD-RELATED"/>
    <property type="match status" value="1"/>
</dbReference>
<dbReference type="OrthoDB" id="9808413at2"/>
<evidence type="ECO:0000259" key="1">
    <source>
        <dbReference type="PROSITE" id="PS51340"/>
    </source>
</evidence>
<dbReference type="InterPro" id="IPR005302">
    <property type="entry name" value="MoCF_Sase_C"/>
</dbReference>
<dbReference type="Proteomes" id="UP000241010">
    <property type="component" value="Unassembled WGS sequence"/>
</dbReference>
<evidence type="ECO:0000313" key="2">
    <source>
        <dbReference type="EMBL" id="PTE20731.1"/>
    </source>
</evidence>
<reference evidence="2 3" key="1">
    <citation type="submission" date="2018-03" db="EMBL/GenBank/DDBJ databases">
        <title>Cereibacter changlensis.</title>
        <authorList>
            <person name="Meyer T.E."/>
            <person name="Miller S."/>
            <person name="Lodha T."/>
            <person name="Gandham S."/>
            <person name="Chintalapati S."/>
            <person name="Chintalapati V.R."/>
        </authorList>
    </citation>
    <scope>NUCLEOTIDE SEQUENCE [LARGE SCALE GENOMIC DNA]</scope>
    <source>
        <strain evidence="2 3">JA139</strain>
    </source>
</reference>
<protein>
    <submittedName>
        <fullName evidence="2">Sulfurase</fullName>
    </submittedName>
</protein>
<dbReference type="GO" id="GO:0030151">
    <property type="term" value="F:molybdenum ion binding"/>
    <property type="evidence" value="ECO:0007669"/>
    <property type="project" value="InterPro"/>
</dbReference>
<accession>A0A2T4JS37</accession>
<dbReference type="AlphaFoldDB" id="A0A2T4JS37"/>
<dbReference type="PROSITE" id="PS51340">
    <property type="entry name" value="MOSC"/>
    <property type="match status" value="1"/>
</dbReference>
<keyword evidence="3" id="KW-1185">Reference proteome</keyword>
<sequence>MPALIPTEFSGLITWLGTVPDRDAALEATPREALMARFEGPEDEAHGGLTRPSCSRVLRLYKRNTPIRNTRQFSILSAEDLAATATAMGLARLDPALLGATMVIEGIPDLSHLPPSSRLQAEGGATLVVDMENRPCVLPAKPIEAAHPGFGKRFKTAAKGRRGITAWVEAEGMLRLGQRIVLHVPDQPIWPHLAAARGEIVQKM</sequence>
<feature type="domain" description="MOSC" evidence="1">
    <location>
        <begin position="23"/>
        <end position="183"/>
    </location>
</feature>
<dbReference type="Gene3D" id="2.40.33.20">
    <property type="entry name" value="PK beta-barrel domain-like"/>
    <property type="match status" value="1"/>
</dbReference>
<dbReference type="GO" id="GO:0030170">
    <property type="term" value="F:pyridoxal phosphate binding"/>
    <property type="evidence" value="ECO:0007669"/>
    <property type="project" value="InterPro"/>
</dbReference>